<keyword evidence="1" id="KW-0472">Membrane</keyword>
<keyword evidence="1" id="KW-1133">Transmembrane helix</keyword>
<accession>A0ABZ1JVM1</accession>
<dbReference type="RefSeq" id="WP_015575811.1">
    <property type="nucleotide sequence ID" value="NZ_CP108135.1"/>
</dbReference>
<dbReference type="EMBL" id="CP108135">
    <property type="protein sequence ID" value="WTP64301.1"/>
    <property type="molecule type" value="Genomic_DNA"/>
</dbReference>
<name>A0ABZ1JVM1_9ACTN</name>
<reference evidence="2 3" key="1">
    <citation type="submission" date="2022-10" db="EMBL/GenBank/DDBJ databases">
        <title>The complete genomes of actinobacterial strains from the NBC collection.</title>
        <authorList>
            <person name="Joergensen T.S."/>
            <person name="Alvarez Arevalo M."/>
            <person name="Sterndorff E.B."/>
            <person name="Faurdal D."/>
            <person name="Vuksanovic O."/>
            <person name="Mourched A.-S."/>
            <person name="Charusanti P."/>
            <person name="Shaw S."/>
            <person name="Blin K."/>
            <person name="Weber T."/>
        </authorList>
    </citation>
    <scope>NUCLEOTIDE SEQUENCE [LARGE SCALE GENOMIC DNA]</scope>
    <source>
        <strain evidence="2 3">NBC_00185</strain>
    </source>
</reference>
<evidence type="ECO:0000256" key="1">
    <source>
        <dbReference type="SAM" id="Phobius"/>
    </source>
</evidence>
<proteinExistence type="predicted"/>
<sequence>MGLILLVLFIALAWFLLALLPLPRRTPRLVFTTAHLAATVALTVAADRSSPGQPALWVLLFGPGGLTSLTRLCGAVVGGVRTRRAKDAPPD</sequence>
<keyword evidence="1" id="KW-0812">Transmembrane</keyword>
<keyword evidence="3" id="KW-1185">Reference proteome</keyword>
<evidence type="ECO:0000313" key="2">
    <source>
        <dbReference type="EMBL" id="WTP64301.1"/>
    </source>
</evidence>
<protein>
    <submittedName>
        <fullName evidence="2">Uncharacterized protein</fullName>
    </submittedName>
</protein>
<feature type="transmembrane region" description="Helical" evidence="1">
    <location>
        <begin position="55"/>
        <end position="77"/>
    </location>
</feature>
<dbReference type="Proteomes" id="UP001622496">
    <property type="component" value="Chromosome"/>
</dbReference>
<organism evidence="2 3">
    <name type="scientific">[Kitasatospora] papulosa</name>
    <dbReference type="NCBI Taxonomy" id="1464011"/>
    <lineage>
        <taxon>Bacteria</taxon>
        <taxon>Bacillati</taxon>
        <taxon>Actinomycetota</taxon>
        <taxon>Actinomycetes</taxon>
        <taxon>Kitasatosporales</taxon>
        <taxon>Streptomycetaceae</taxon>
        <taxon>Streptomyces</taxon>
    </lineage>
</organism>
<dbReference type="GeneID" id="95067679"/>
<evidence type="ECO:0000313" key="3">
    <source>
        <dbReference type="Proteomes" id="UP001622496"/>
    </source>
</evidence>
<gene>
    <name evidence="2" type="ORF">OG560_02335</name>
</gene>